<dbReference type="Proteomes" id="UP000041770">
    <property type="component" value="Unassembled WGS sequence"/>
</dbReference>
<dbReference type="KEGG" id="vcq:EN18_03325"/>
<dbReference type="Proteomes" id="UP000323819">
    <property type="component" value="Unassembled WGS sequence"/>
</dbReference>
<reference evidence="5" key="7">
    <citation type="submission" date="2023-08" db="EMBL/GenBank/DDBJ databases">
        <title>Vibrio cholerae Outbreaks in Tanzania Exemplify Founder Flush: Simultaneous Increases in Population Size and Genetic Diversity.</title>
        <authorList>
            <person name="Debes A.K."/>
            <person name="Mohammed A."/>
            <person name="Maseke I."/>
            <person name="Almeida M."/>
            <person name="Li S."/>
            <person name="Matimba H."/>
            <person name="Joachim A."/>
            <person name="Mizinduko M."/>
            <person name="Nyanga S."/>
            <person name="Kelly M."/>
            <person name="Kachwamba Y."/>
            <person name="Schaffer A.M."/>
            <person name="Nyanga A.S."/>
            <person name="Mghamba J."/>
            <person name="Mosha F.S."/>
            <person name="Sack D.A."/>
            <person name="Stine O.C."/>
        </authorList>
    </citation>
    <scope>NUCLEOTIDE SEQUENCE</scope>
    <source>
        <strain evidence="5">TDS0091212</strain>
    </source>
</reference>
<evidence type="ECO:0000313" key="2">
    <source>
        <dbReference type="EMBL" id="CSB96557.1"/>
    </source>
</evidence>
<evidence type="ECO:0000313" key="12">
    <source>
        <dbReference type="Proteomes" id="UP000294145"/>
    </source>
</evidence>
<evidence type="ECO:0000313" key="8">
    <source>
        <dbReference type="EMBL" id="TXX64022.1"/>
    </source>
</evidence>
<protein>
    <submittedName>
        <fullName evidence="1">Putative lipoprotein</fullName>
    </submittedName>
</protein>
<dbReference type="Proteomes" id="UP000471242">
    <property type="component" value="Unassembled WGS sequence"/>
</dbReference>
<reference evidence="4 13" key="5">
    <citation type="submission" date="2019-09" db="EMBL/GenBank/DDBJ databases">
        <authorList>
            <person name="Kritzky A."/>
            <person name="Schelkanova E.Y."/>
            <person name="Alkhova Z.V."/>
            <person name="Smirnova N.I."/>
        </authorList>
    </citation>
    <scope>NUCLEOTIDE SEQUENCE [LARGE SCALE GENOMIC DNA]</scope>
    <source>
        <strain evidence="4 13">M1526</strain>
    </source>
</reference>
<evidence type="ECO:0000313" key="9">
    <source>
        <dbReference type="Proteomes" id="UP000041770"/>
    </source>
</evidence>
<dbReference type="KEGG" id="vcz:VAB027_1114"/>
<dbReference type="EMBL" id="VUAA01000001">
    <property type="protein sequence ID" value="KAA1256411.1"/>
    <property type="molecule type" value="Genomic_DNA"/>
</dbReference>
<reference evidence="9 10" key="1">
    <citation type="submission" date="2015-07" db="EMBL/GenBank/DDBJ databases">
        <authorList>
            <consortium name="Pathogen Informatics"/>
        </authorList>
    </citation>
    <scope>NUCLEOTIDE SEQUENCE [LARGE SCALE GENOMIC DNA]</scope>
    <source>
        <strain evidence="2 9">A316</strain>
        <strain evidence="3 11">A325</strain>
        <strain evidence="1 10">A51</strain>
    </source>
</reference>
<accession>A0A085RVR6</accession>
<evidence type="ECO:0000313" key="13">
    <source>
        <dbReference type="Proteomes" id="UP000323225"/>
    </source>
</evidence>
<proteinExistence type="predicted"/>
<dbReference type="EMBL" id="JAHBND010000050">
    <property type="protein sequence ID" value="MBS7672207.1"/>
    <property type="molecule type" value="Genomic_DNA"/>
</dbReference>
<dbReference type="EMBL" id="CWQJ01000017">
    <property type="protein sequence ID" value="CSC42643.1"/>
    <property type="molecule type" value="Genomic_DNA"/>
</dbReference>
<dbReference type="EMBL" id="CWQY01000001">
    <property type="protein sequence ID" value="CSB96557.1"/>
    <property type="molecule type" value="Genomic_DNA"/>
</dbReference>
<dbReference type="EMBL" id="CWOW01000005">
    <property type="protein sequence ID" value="CSA30264.1"/>
    <property type="molecule type" value="Genomic_DNA"/>
</dbReference>
<evidence type="ECO:0000313" key="5">
    <source>
        <dbReference type="EMBL" id="MBS7672207.1"/>
    </source>
</evidence>
<evidence type="ECO:0000313" key="4">
    <source>
        <dbReference type="EMBL" id="KAA1256411.1"/>
    </source>
</evidence>
<evidence type="ECO:0000313" key="14">
    <source>
        <dbReference type="Proteomes" id="UP000323819"/>
    </source>
</evidence>
<keyword evidence="1" id="KW-0449">Lipoprotein</keyword>
<evidence type="ECO:0000313" key="15">
    <source>
        <dbReference type="Proteomes" id="UP000471242"/>
    </source>
</evidence>
<dbReference type="Proteomes" id="UP001196338">
    <property type="component" value="Unassembled WGS sequence"/>
</dbReference>
<dbReference type="Proteomes" id="UP000294145">
    <property type="component" value="Unassembled WGS sequence"/>
</dbReference>
<organism evidence="4 13">
    <name type="scientific">Vibrio cholerae</name>
    <dbReference type="NCBI Taxonomy" id="666"/>
    <lineage>
        <taxon>Bacteria</taxon>
        <taxon>Pseudomonadati</taxon>
        <taxon>Pseudomonadota</taxon>
        <taxon>Gammaproteobacteria</taxon>
        <taxon>Vibrionales</taxon>
        <taxon>Vibrionaceae</taxon>
        <taxon>Vibrio</taxon>
    </lineage>
</organism>
<dbReference type="PROSITE" id="PS51257">
    <property type="entry name" value="PROKAR_LIPOPROTEIN"/>
    <property type="match status" value="1"/>
</dbReference>
<evidence type="ECO:0000313" key="3">
    <source>
        <dbReference type="EMBL" id="CSC42643.1"/>
    </source>
</evidence>
<gene>
    <name evidence="6" type="ORF">D6U24_02460</name>
    <name evidence="1" type="ORF">ERS013165_01249</name>
    <name evidence="2" type="ORF">ERS013200_00185</name>
    <name evidence="3" type="ORF">ERS013201_02601</name>
    <name evidence="7" type="ORF">EYB64_14735</name>
    <name evidence="4" type="ORF">F0M16_00045</name>
    <name evidence="8" type="ORF">FXF03_20310</name>
    <name evidence="5" type="ORF">KIN13_01920</name>
</gene>
<dbReference type="Proteomes" id="UP000046067">
    <property type="component" value="Unassembled WGS sequence"/>
</dbReference>
<evidence type="ECO:0000313" key="7">
    <source>
        <dbReference type="EMBL" id="TBM40295.1"/>
    </source>
</evidence>
<dbReference type="EMBL" id="VSIJ01000037">
    <property type="protein sequence ID" value="TXX64022.1"/>
    <property type="molecule type" value="Genomic_DNA"/>
</dbReference>
<dbReference type="EMBL" id="SISP01000027">
    <property type="protein sequence ID" value="TBM40295.1"/>
    <property type="molecule type" value="Genomic_DNA"/>
</dbReference>
<dbReference type="OMA" id="ESETQHW"/>
<sequence>MNVANLKPIILILSVLLLSGCFQEELENFVNRETLSFNGLYDNPHNKDVLEFRQGVVYMHSAQQKWERPFSVDGKTLRIQIRNNSKEKRDDLVMTIHGQGEVLTCSACAMFHLSNNWVKLNAEPQNASASNTQ</sequence>
<name>A0A085RVR6_VIBCL</name>
<reference evidence="6 15" key="2">
    <citation type="submission" date="2018-09" db="EMBL/GenBank/DDBJ databases">
        <title>Genomic epidemiology reveals two lineages of Vibrio cholerae that can cause global cholera epidemics despite absence of cholera toxin gene.</title>
        <authorList>
            <person name="Wang H."/>
            <person name="Zen W."/>
            <person name="Yu H."/>
            <person name="Zhang W."/>
            <person name="Pan J."/>
            <person name="Yang C."/>
            <person name="Cui Y."/>
        </authorList>
    </citation>
    <scope>NUCLEOTIDE SEQUENCE [LARGE SCALE GENOMIC DNA]</scope>
    <source>
        <strain evidence="6 15">00-1_S85</strain>
    </source>
</reference>
<reference evidence="8 14" key="4">
    <citation type="submission" date="2019-06" db="EMBL/GenBank/DDBJ databases">
        <title>Vibrio cholerae phylogeny based on whole-genome sequencing reveals genetic diversity and population strucutre.</title>
        <authorList>
            <person name="Zhiqiu Y."/>
            <person name="Bin L."/>
            <person name="Lingyan J."/>
        </authorList>
    </citation>
    <scope>NUCLEOTIDE SEQUENCE [LARGE SCALE GENOMIC DNA]</scope>
    <source>
        <strain evidence="8 14">N2814</strain>
    </source>
</reference>
<evidence type="ECO:0000313" key="10">
    <source>
        <dbReference type="Proteomes" id="UP000044806"/>
    </source>
</evidence>
<evidence type="ECO:0000313" key="6">
    <source>
        <dbReference type="EMBL" id="MVD22210.1"/>
    </source>
</evidence>
<dbReference type="Proteomes" id="UP000044806">
    <property type="component" value="Unassembled WGS sequence"/>
</dbReference>
<dbReference type="EMBL" id="QZRB01000003">
    <property type="protein sequence ID" value="MVD22210.1"/>
    <property type="molecule type" value="Genomic_DNA"/>
</dbReference>
<evidence type="ECO:0000313" key="1">
    <source>
        <dbReference type="EMBL" id="CSA30264.1"/>
    </source>
</evidence>
<dbReference type="RefSeq" id="WP_001099817.1">
    <property type="nucleotide sequence ID" value="NZ_AP018677.1"/>
</dbReference>
<evidence type="ECO:0000313" key="11">
    <source>
        <dbReference type="Proteomes" id="UP000046067"/>
    </source>
</evidence>
<reference evidence="5" key="6">
    <citation type="submission" date="2021-05" db="EMBL/GenBank/DDBJ databases">
        <authorList>
            <person name="Stine C."/>
        </authorList>
    </citation>
    <scope>NUCLEOTIDE SEQUENCE</scope>
    <source>
        <strain evidence="5">TDS0091212</strain>
    </source>
</reference>
<dbReference type="Proteomes" id="UP000323225">
    <property type="component" value="Unassembled WGS sequence"/>
</dbReference>
<reference evidence="7 12" key="3">
    <citation type="submission" date="2019-02" db="EMBL/GenBank/DDBJ databases">
        <title>Genomic plasticity associated with the antimicrobial resistance in Vibrio cholerae.</title>
        <authorList>
            <person name="Verma J."/>
            <person name="Bag S."/>
            <person name="Saha B."/>
            <person name="Kumar P."/>
            <person name="Ghosh T.S."/>
            <person name="Dayal M."/>
            <person name="Senapati T."/>
            <person name="Mehra S."/>
            <person name="Dey P."/>
            <person name="Desigamani A."/>
            <person name="Kumar D."/>
            <person name="Rana P."/>
            <person name="Kumar B."/>
            <person name="Maiti T.K."/>
            <person name="Sharma N.C."/>
            <person name="Bhadra R.K."/>
            <person name="Mutreja A."/>
            <person name="Nair G.B."/>
            <person name="Ramamurthy T."/>
            <person name="Das B."/>
        </authorList>
    </citation>
    <scope>NUCLEOTIDE SEQUENCE [LARGE SCALE GENOMIC DNA]</scope>
    <source>
        <strain evidence="7 12">IDH06781</strain>
    </source>
</reference>
<dbReference type="AlphaFoldDB" id="A0A085RVR6"/>